<comment type="caution">
    <text evidence="1">The sequence shown here is derived from an EMBL/GenBank/DDBJ whole genome shotgun (WGS) entry which is preliminary data.</text>
</comment>
<keyword evidence="2" id="KW-1185">Reference proteome</keyword>
<dbReference type="Proteomes" id="UP001433508">
    <property type="component" value="Unassembled WGS sequence"/>
</dbReference>
<protein>
    <submittedName>
        <fullName evidence="1">Mu homology domain-containing protein</fullName>
    </submittedName>
</protein>
<evidence type="ECO:0000313" key="2">
    <source>
        <dbReference type="Proteomes" id="UP001433508"/>
    </source>
</evidence>
<name>A0ACC3T2J1_LIPKO</name>
<organism evidence="1 2">
    <name type="scientific">Lipomyces kononenkoae</name>
    <name type="common">Yeast</name>
    <dbReference type="NCBI Taxonomy" id="34357"/>
    <lineage>
        <taxon>Eukaryota</taxon>
        <taxon>Fungi</taxon>
        <taxon>Dikarya</taxon>
        <taxon>Ascomycota</taxon>
        <taxon>Saccharomycotina</taxon>
        <taxon>Lipomycetes</taxon>
        <taxon>Lipomycetales</taxon>
        <taxon>Lipomycetaceae</taxon>
        <taxon>Lipomyces</taxon>
    </lineage>
</organism>
<proteinExistence type="predicted"/>
<accession>A0ACC3T2J1</accession>
<sequence length="475" mass="52336">MSILAVYITDINGQQLFEYPLSDSPPTNKMLQVALRDASADDIVLRVSSDELLFHRRQDSLDFLIPCSSSMPALVPLEFISHLIKVLHDYFQPPLSRPKIEKNYSTIMMLLNEMIEDGYPFVTEENALRDLVPFTDGLSKYLPTLPKGAASSLKSITSSGLSSKSFSSDSSSMRSNVPWRRSNVKHNNNELYVDIQETLSVIIPAVSPMRQLLNSVNGTSNPVPTASAFYTPAVPQVLAEPIVAIAHGSVFATTKLSGVPDIQLILSFGNRVLEGPAFHPCVRLARWRERPGTLSFVPPDGKCCLLQYTISGVESGPIGGDLKTGLGPMKDEFEVRVWSRVPRNVKFVENLRVEVVFDSERVQNVKGTRASSGEFNIEQKGVGVWRFPGKTPMGWNASLRGTMVVSEDLEAGPDGTVPQEFPKYIKISYDCQGMLVSGTKVESLRVVSGKGLDDRAKPYKGVKYLTHGKDIIIRG</sequence>
<gene>
    <name evidence="1" type="ORF">V1525DRAFT_359687</name>
</gene>
<evidence type="ECO:0000313" key="1">
    <source>
        <dbReference type="EMBL" id="KAK9237900.1"/>
    </source>
</evidence>
<reference evidence="2" key="1">
    <citation type="journal article" date="2024" name="Front. Bioeng. Biotechnol.">
        <title>Genome-scale model development and genomic sequencing of the oleaginous clade Lipomyces.</title>
        <authorList>
            <person name="Czajka J.J."/>
            <person name="Han Y."/>
            <person name="Kim J."/>
            <person name="Mondo S.J."/>
            <person name="Hofstad B.A."/>
            <person name="Robles A."/>
            <person name="Haridas S."/>
            <person name="Riley R."/>
            <person name="LaButti K."/>
            <person name="Pangilinan J."/>
            <person name="Andreopoulos W."/>
            <person name="Lipzen A."/>
            <person name="Yan J."/>
            <person name="Wang M."/>
            <person name="Ng V."/>
            <person name="Grigoriev I.V."/>
            <person name="Spatafora J.W."/>
            <person name="Magnuson J.K."/>
            <person name="Baker S.E."/>
            <person name="Pomraning K.R."/>
        </authorList>
    </citation>
    <scope>NUCLEOTIDE SEQUENCE [LARGE SCALE GENOMIC DNA]</scope>
    <source>
        <strain evidence="2">CBS 7786</strain>
    </source>
</reference>
<dbReference type="EMBL" id="MU971363">
    <property type="protein sequence ID" value="KAK9237900.1"/>
    <property type="molecule type" value="Genomic_DNA"/>
</dbReference>